<name>A0AAD3XIZ7_NEPGR</name>
<keyword evidence="2" id="KW-1185">Reference proteome</keyword>
<gene>
    <name evidence="1" type="ORF">Nepgr_008005</name>
</gene>
<reference evidence="1" key="1">
    <citation type="submission" date="2023-05" db="EMBL/GenBank/DDBJ databases">
        <title>Nepenthes gracilis genome sequencing.</title>
        <authorList>
            <person name="Fukushima K."/>
        </authorList>
    </citation>
    <scope>NUCLEOTIDE SEQUENCE</scope>
    <source>
        <strain evidence="1">SING2019-196</strain>
    </source>
</reference>
<evidence type="ECO:0000313" key="1">
    <source>
        <dbReference type="EMBL" id="GMH06165.1"/>
    </source>
</evidence>
<comment type="caution">
    <text evidence="1">The sequence shown here is derived from an EMBL/GenBank/DDBJ whole genome shotgun (WGS) entry which is preliminary data.</text>
</comment>
<dbReference type="EMBL" id="BSYO01000006">
    <property type="protein sequence ID" value="GMH06165.1"/>
    <property type="molecule type" value="Genomic_DNA"/>
</dbReference>
<dbReference type="Proteomes" id="UP001279734">
    <property type="component" value="Unassembled WGS sequence"/>
</dbReference>
<organism evidence="1 2">
    <name type="scientific">Nepenthes gracilis</name>
    <name type="common">Slender pitcher plant</name>
    <dbReference type="NCBI Taxonomy" id="150966"/>
    <lineage>
        <taxon>Eukaryota</taxon>
        <taxon>Viridiplantae</taxon>
        <taxon>Streptophyta</taxon>
        <taxon>Embryophyta</taxon>
        <taxon>Tracheophyta</taxon>
        <taxon>Spermatophyta</taxon>
        <taxon>Magnoliopsida</taxon>
        <taxon>eudicotyledons</taxon>
        <taxon>Gunneridae</taxon>
        <taxon>Pentapetalae</taxon>
        <taxon>Caryophyllales</taxon>
        <taxon>Nepenthaceae</taxon>
        <taxon>Nepenthes</taxon>
    </lineage>
</organism>
<dbReference type="AlphaFoldDB" id="A0AAD3XIZ7"/>
<evidence type="ECO:0000313" key="2">
    <source>
        <dbReference type="Proteomes" id="UP001279734"/>
    </source>
</evidence>
<sequence length="336" mass="35049">MCVEVGRGDPLPPKTRLLTSATESALTVEVEVIYHSKPARSSSGSLYSQKHVANRLPMARASGVKRMGADSPIALAPVNARGGIPSDGVLDEVNLASPVGVKPPVPAHDAVYVLADSVLGYNNALAGDVGGSTGSLESSDGAHHVLNSSSCSLDHSDGSLYAVIFDADFAPEMDGTMLPGYLFPLCINRELLLTNCFEVAVGAALYVAEAGMAVHGFWNPAAVLLRGHVRGGPALLLMVPPGILSFLSDDSGDNGSYALFCWASSTGAIWMIAADVCSCLLQLMLGFAVSPKGDFGVQFLMIVLAIEQKILVDPLSLMQLARSLVVAALAVNRRTS</sequence>
<accession>A0AAD3XIZ7</accession>
<proteinExistence type="predicted"/>
<protein>
    <submittedName>
        <fullName evidence="1">Uncharacterized protein</fullName>
    </submittedName>
</protein>